<organism evidence="1 2">
    <name type="scientific">Helianthus annuus</name>
    <name type="common">Common sunflower</name>
    <dbReference type="NCBI Taxonomy" id="4232"/>
    <lineage>
        <taxon>Eukaryota</taxon>
        <taxon>Viridiplantae</taxon>
        <taxon>Streptophyta</taxon>
        <taxon>Embryophyta</taxon>
        <taxon>Tracheophyta</taxon>
        <taxon>Spermatophyta</taxon>
        <taxon>Magnoliopsida</taxon>
        <taxon>eudicotyledons</taxon>
        <taxon>Gunneridae</taxon>
        <taxon>Pentapetalae</taxon>
        <taxon>asterids</taxon>
        <taxon>campanulids</taxon>
        <taxon>Asterales</taxon>
        <taxon>Asteraceae</taxon>
        <taxon>Asteroideae</taxon>
        <taxon>Heliantheae alliance</taxon>
        <taxon>Heliantheae</taxon>
        <taxon>Helianthus</taxon>
    </lineage>
</organism>
<keyword evidence="2" id="KW-1185">Reference proteome</keyword>
<dbReference type="Gramene" id="mRNA:HanXRQr2_Chr02g0062121">
    <property type="protein sequence ID" value="CDS:HanXRQr2_Chr02g0062121.1"/>
    <property type="gene ID" value="HanXRQr2_Chr02g0062121"/>
</dbReference>
<reference evidence="1" key="1">
    <citation type="journal article" date="2017" name="Nature">
        <title>The sunflower genome provides insights into oil metabolism, flowering and Asterid evolution.</title>
        <authorList>
            <person name="Badouin H."/>
            <person name="Gouzy J."/>
            <person name="Grassa C.J."/>
            <person name="Murat F."/>
            <person name="Staton S.E."/>
            <person name="Cottret L."/>
            <person name="Lelandais-Briere C."/>
            <person name="Owens G.L."/>
            <person name="Carrere S."/>
            <person name="Mayjonade B."/>
            <person name="Legrand L."/>
            <person name="Gill N."/>
            <person name="Kane N.C."/>
            <person name="Bowers J.E."/>
            <person name="Hubner S."/>
            <person name="Bellec A."/>
            <person name="Berard A."/>
            <person name="Berges H."/>
            <person name="Blanchet N."/>
            <person name="Boniface M.C."/>
            <person name="Brunel D."/>
            <person name="Catrice O."/>
            <person name="Chaidir N."/>
            <person name="Claudel C."/>
            <person name="Donnadieu C."/>
            <person name="Faraut T."/>
            <person name="Fievet G."/>
            <person name="Helmstetter N."/>
            <person name="King M."/>
            <person name="Knapp S.J."/>
            <person name="Lai Z."/>
            <person name="Le Paslier M.C."/>
            <person name="Lippi Y."/>
            <person name="Lorenzon L."/>
            <person name="Mandel J.R."/>
            <person name="Marage G."/>
            <person name="Marchand G."/>
            <person name="Marquand E."/>
            <person name="Bret-Mestries E."/>
            <person name="Morien E."/>
            <person name="Nambeesan S."/>
            <person name="Nguyen T."/>
            <person name="Pegot-Espagnet P."/>
            <person name="Pouilly N."/>
            <person name="Raftis F."/>
            <person name="Sallet E."/>
            <person name="Schiex T."/>
            <person name="Thomas J."/>
            <person name="Vandecasteele C."/>
            <person name="Vares D."/>
            <person name="Vear F."/>
            <person name="Vautrin S."/>
            <person name="Crespi M."/>
            <person name="Mangin B."/>
            <person name="Burke J.M."/>
            <person name="Salse J."/>
            <person name="Munos S."/>
            <person name="Vincourt P."/>
            <person name="Rieseberg L.H."/>
            <person name="Langlade N.B."/>
        </authorList>
    </citation>
    <scope>NUCLEOTIDE SEQUENCE</scope>
    <source>
        <tissue evidence="1">Leaves</tissue>
    </source>
</reference>
<gene>
    <name evidence="1" type="ORF">HanXRQr2_Chr02g0062121</name>
</gene>
<comment type="caution">
    <text evidence="1">The sequence shown here is derived from an EMBL/GenBank/DDBJ whole genome shotgun (WGS) entry which is preliminary data.</text>
</comment>
<protein>
    <submittedName>
        <fullName evidence="1">Uncharacterized protein</fullName>
    </submittedName>
</protein>
<dbReference type="EMBL" id="MNCJ02000317">
    <property type="protein sequence ID" value="KAF5818196.1"/>
    <property type="molecule type" value="Genomic_DNA"/>
</dbReference>
<reference evidence="1" key="2">
    <citation type="submission" date="2020-06" db="EMBL/GenBank/DDBJ databases">
        <title>Helianthus annuus Genome sequencing and assembly Release 2.</title>
        <authorList>
            <person name="Gouzy J."/>
            <person name="Langlade N."/>
            <person name="Munos S."/>
        </authorList>
    </citation>
    <scope>NUCLEOTIDE SEQUENCE</scope>
    <source>
        <tissue evidence="1">Leaves</tissue>
    </source>
</reference>
<proteinExistence type="predicted"/>
<dbReference type="AlphaFoldDB" id="A0A9K3NZD3"/>
<dbReference type="Proteomes" id="UP000215914">
    <property type="component" value="Unassembled WGS sequence"/>
</dbReference>
<sequence length="52" mass="6273">MVTSQQENGKETYWVYISNILSTNICIFSERERERERLTEYLKLHYSSVITL</sequence>
<name>A0A9K3NZD3_HELAN</name>
<evidence type="ECO:0000313" key="1">
    <source>
        <dbReference type="EMBL" id="KAF5818196.1"/>
    </source>
</evidence>
<evidence type="ECO:0000313" key="2">
    <source>
        <dbReference type="Proteomes" id="UP000215914"/>
    </source>
</evidence>
<accession>A0A9K3NZD3</accession>